<evidence type="ECO:0000256" key="5">
    <source>
        <dbReference type="ARBA" id="ARBA00022727"/>
    </source>
</evidence>
<keyword evidence="7 11" id="KW-0418">Kinase</keyword>
<reference evidence="14" key="4">
    <citation type="submission" date="2020-11" db="EMBL/GenBank/DDBJ databases">
        <title>Antibiotic susceptibility profiles of Pediococcus pentosaceus from various origins and their implications for the safety assessment of strains with food-technology applications.</title>
        <authorList>
            <person name="Shani N."/>
            <person name="Oberhaensli S."/>
            <person name="Arias E."/>
        </authorList>
    </citation>
    <scope>NUCLEOTIDE SEQUENCE</scope>
    <source>
        <strain evidence="14">FAM 19164</strain>
    </source>
</reference>
<organism evidence="14 17">
    <name type="scientific">Pediococcus pentosaceus</name>
    <dbReference type="NCBI Taxonomy" id="1255"/>
    <lineage>
        <taxon>Bacteria</taxon>
        <taxon>Bacillati</taxon>
        <taxon>Bacillota</taxon>
        <taxon>Bacilli</taxon>
        <taxon>Lactobacillales</taxon>
        <taxon>Lactobacillaceae</taxon>
        <taxon>Pediococcus</taxon>
    </lineage>
</organism>
<dbReference type="Pfam" id="PF02223">
    <property type="entry name" value="Thymidylate_kin"/>
    <property type="match status" value="1"/>
</dbReference>
<evidence type="ECO:0000313" key="18">
    <source>
        <dbReference type="Proteomes" id="UP001214131"/>
    </source>
</evidence>
<sequence length="209" mass="23722">MNGHFISFEGPDGAGKTTVLQAMVEHYQQRLKDQLTVTREPGGNPISEAIRTIILDKNNTEMDERTEALLYAAARRQHLVETILPALKKNHVVFCDRFVDSSIAYQGAGRKIGTDAVYQMNLFATEGALPEKTIYLDVPSELGLKRIMTHRTEDVDRLDLEQLDFHQRVRSAYLDLAKKFPDRIVVIDASQELDDVKRDVIEVLDQILN</sequence>
<protein>
    <recommendedName>
        <fullName evidence="3 11">Thymidylate kinase</fullName>
        <ecNumber evidence="2 11">2.7.4.9</ecNumber>
    </recommendedName>
    <alternativeName>
        <fullName evidence="11">dTMP kinase</fullName>
    </alternativeName>
</protein>
<dbReference type="NCBIfam" id="TIGR00041">
    <property type="entry name" value="DTMP_kinase"/>
    <property type="match status" value="1"/>
</dbReference>
<dbReference type="InterPro" id="IPR039430">
    <property type="entry name" value="Thymidylate_kin-like_dom"/>
</dbReference>
<evidence type="ECO:0000256" key="7">
    <source>
        <dbReference type="ARBA" id="ARBA00022777"/>
    </source>
</evidence>
<dbReference type="InterPro" id="IPR018094">
    <property type="entry name" value="Thymidylate_kinase"/>
</dbReference>
<dbReference type="CDD" id="cd01672">
    <property type="entry name" value="TMPK"/>
    <property type="match status" value="1"/>
</dbReference>
<comment type="function">
    <text evidence="10 11">Phosphorylation of dTMP to form dTDP in both de novo and salvage pathways of dTTP synthesis.</text>
</comment>
<dbReference type="PANTHER" id="PTHR10344:SF4">
    <property type="entry name" value="UMP-CMP KINASE 2, MITOCHONDRIAL"/>
    <property type="match status" value="1"/>
</dbReference>
<evidence type="ECO:0000313" key="17">
    <source>
        <dbReference type="Proteomes" id="UP000743107"/>
    </source>
</evidence>
<dbReference type="EC" id="2.7.4.9" evidence="2 11"/>
<evidence type="ECO:0000256" key="11">
    <source>
        <dbReference type="HAMAP-Rule" id="MF_00165"/>
    </source>
</evidence>
<gene>
    <name evidence="11 15" type="primary">tmk</name>
    <name evidence="13" type="ORF">GBO79_07975</name>
    <name evidence="14" type="ORF">ITQ97_07715</name>
    <name evidence="15" type="ORF">PWB86_06650</name>
</gene>
<evidence type="ECO:0000256" key="6">
    <source>
        <dbReference type="ARBA" id="ARBA00022741"/>
    </source>
</evidence>
<keyword evidence="5 11" id="KW-0545">Nucleotide biosynthesis</keyword>
<dbReference type="GO" id="GO:0006227">
    <property type="term" value="P:dUDP biosynthetic process"/>
    <property type="evidence" value="ECO:0007669"/>
    <property type="project" value="TreeGrafter"/>
</dbReference>
<keyword evidence="16" id="KW-1185">Reference proteome</keyword>
<evidence type="ECO:0000256" key="10">
    <source>
        <dbReference type="ARBA" id="ARBA00057735"/>
    </source>
</evidence>
<dbReference type="RefSeq" id="WP_002833271.1">
    <property type="nucleotide sequence ID" value="NZ_BEWQ01000005.1"/>
</dbReference>
<reference evidence="15 18" key="5">
    <citation type="submission" date="2023-02" db="EMBL/GenBank/DDBJ databases">
        <title>Comparative genomics and fermentation flavor characterization of five lactic acid bacteria reveal flavor biosynthesis metabolic pathways in fermented muskmelon puree.</title>
        <authorList>
            <person name="Yuan L."/>
            <person name="Li M."/>
            <person name="Xu X."/>
            <person name="Lao F."/>
            <person name="Wu J."/>
        </authorList>
    </citation>
    <scope>NUCLEOTIDE SEQUENCE [LARGE SCALE GENOMIC DNA]</scope>
    <source>
        <strain evidence="15 18">Ca-4</strain>
    </source>
</reference>
<dbReference type="SMR" id="A0A0R2H758"/>
<feature type="binding site" evidence="11">
    <location>
        <begin position="10"/>
        <end position="17"/>
    </location>
    <ligand>
        <name>ATP</name>
        <dbReference type="ChEBI" id="CHEBI:30616"/>
    </ligand>
</feature>
<dbReference type="AlphaFoldDB" id="A0A0R2H758"/>
<dbReference type="GO" id="GO:0004798">
    <property type="term" value="F:dTMP kinase activity"/>
    <property type="evidence" value="ECO:0007669"/>
    <property type="project" value="UniProtKB-UniRule"/>
</dbReference>
<dbReference type="Proteomes" id="UP001214131">
    <property type="component" value="Chromosome"/>
</dbReference>
<dbReference type="SUPFAM" id="SSF52540">
    <property type="entry name" value="P-loop containing nucleoside triphosphate hydrolases"/>
    <property type="match status" value="1"/>
</dbReference>
<feature type="domain" description="Thymidylate kinase-like" evidence="12">
    <location>
        <begin position="8"/>
        <end position="199"/>
    </location>
</feature>
<reference evidence="13" key="2">
    <citation type="submission" date="2019-12" db="EMBL/GenBank/DDBJ databases">
        <title>SpeciesPrimer: A bioinformatics pipeline dedicated to the design of qPCR primers for the quantification of bacterial species.</title>
        <authorList>
            <person name="Dreier M."/>
            <person name="Berthoud H."/>
            <person name="Shani N."/>
            <person name="Wechsler D."/>
            <person name="Junier P."/>
        </authorList>
    </citation>
    <scope>NUCLEOTIDE SEQUENCE</scope>
    <source>
        <strain evidence="13">FAM13073</strain>
    </source>
</reference>
<comment type="similarity">
    <text evidence="1 11">Belongs to the thymidylate kinase family.</text>
</comment>
<dbReference type="GO" id="GO:0006235">
    <property type="term" value="P:dTTP biosynthetic process"/>
    <property type="evidence" value="ECO:0007669"/>
    <property type="project" value="UniProtKB-UniRule"/>
</dbReference>
<dbReference type="GeneID" id="33062593"/>
<evidence type="ECO:0000313" key="14">
    <source>
        <dbReference type="EMBL" id="MBF7127688.1"/>
    </source>
</evidence>
<dbReference type="Gene3D" id="3.40.50.300">
    <property type="entry name" value="P-loop containing nucleotide triphosphate hydrolases"/>
    <property type="match status" value="1"/>
</dbReference>
<dbReference type="EMBL" id="CP118739">
    <property type="protein sequence ID" value="WEA56870.1"/>
    <property type="molecule type" value="Genomic_DNA"/>
</dbReference>
<keyword evidence="4 11" id="KW-0808">Transferase</keyword>
<reference evidence="13" key="1">
    <citation type="submission" date="2019-10" db="EMBL/GenBank/DDBJ databases">
        <authorList>
            <person name="Irmler S."/>
            <person name="Berthoud H."/>
            <person name="Roetschi A."/>
            <person name="Arias E."/>
            <person name="Shani N."/>
            <person name="Wuethrich D."/>
            <person name="Bruggmann R."/>
        </authorList>
    </citation>
    <scope>NUCLEOTIDE SEQUENCE</scope>
    <source>
        <strain evidence="13">FAM13073</strain>
    </source>
</reference>
<proteinExistence type="inferred from homology"/>
<dbReference type="EMBL" id="JADOFV010000004">
    <property type="protein sequence ID" value="MBF7127688.1"/>
    <property type="molecule type" value="Genomic_DNA"/>
</dbReference>
<dbReference type="GO" id="GO:0006233">
    <property type="term" value="P:dTDP biosynthetic process"/>
    <property type="evidence" value="ECO:0007669"/>
    <property type="project" value="InterPro"/>
</dbReference>
<evidence type="ECO:0000256" key="8">
    <source>
        <dbReference type="ARBA" id="ARBA00022840"/>
    </source>
</evidence>
<evidence type="ECO:0000313" key="13">
    <source>
        <dbReference type="EMBL" id="KAF0413063.1"/>
    </source>
</evidence>
<evidence type="ECO:0000256" key="2">
    <source>
        <dbReference type="ARBA" id="ARBA00012980"/>
    </source>
</evidence>
<evidence type="ECO:0000259" key="12">
    <source>
        <dbReference type="Pfam" id="PF02223"/>
    </source>
</evidence>
<accession>A0A8G0ZH73</accession>
<evidence type="ECO:0000256" key="3">
    <source>
        <dbReference type="ARBA" id="ARBA00017144"/>
    </source>
</evidence>
<evidence type="ECO:0000313" key="15">
    <source>
        <dbReference type="EMBL" id="WEA56870.1"/>
    </source>
</evidence>
<comment type="catalytic activity">
    <reaction evidence="9 11">
        <text>dTMP + ATP = dTDP + ADP</text>
        <dbReference type="Rhea" id="RHEA:13517"/>
        <dbReference type="ChEBI" id="CHEBI:30616"/>
        <dbReference type="ChEBI" id="CHEBI:58369"/>
        <dbReference type="ChEBI" id="CHEBI:63528"/>
        <dbReference type="ChEBI" id="CHEBI:456216"/>
        <dbReference type="EC" id="2.7.4.9"/>
    </reaction>
</comment>
<dbReference type="GO" id="GO:0005829">
    <property type="term" value="C:cytosol"/>
    <property type="evidence" value="ECO:0007669"/>
    <property type="project" value="TreeGrafter"/>
</dbReference>
<evidence type="ECO:0000256" key="9">
    <source>
        <dbReference type="ARBA" id="ARBA00048743"/>
    </source>
</evidence>
<dbReference type="OMA" id="FLYTADH"/>
<evidence type="ECO:0000256" key="1">
    <source>
        <dbReference type="ARBA" id="ARBA00009776"/>
    </source>
</evidence>
<name>A0A0R2H758_PEDPE</name>
<keyword evidence="6 11" id="KW-0547">Nucleotide-binding</keyword>
<dbReference type="EMBL" id="WENB01000004">
    <property type="protein sequence ID" value="KAF0413063.1"/>
    <property type="molecule type" value="Genomic_DNA"/>
</dbReference>
<evidence type="ECO:0000256" key="4">
    <source>
        <dbReference type="ARBA" id="ARBA00022679"/>
    </source>
</evidence>
<keyword evidence="8 11" id="KW-0067">ATP-binding</keyword>
<dbReference type="Proteomes" id="UP000472573">
    <property type="component" value="Unassembled WGS sequence"/>
</dbReference>
<dbReference type="InterPro" id="IPR027417">
    <property type="entry name" value="P-loop_NTPase"/>
</dbReference>
<dbReference type="Proteomes" id="UP000743107">
    <property type="component" value="Unassembled WGS sequence"/>
</dbReference>
<dbReference type="HAMAP" id="MF_00165">
    <property type="entry name" value="Thymidylate_kinase"/>
    <property type="match status" value="1"/>
</dbReference>
<evidence type="ECO:0000313" key="16">
    <source>
        <dbReference type="Proteomes" id="UP000472573"/>
    </source>
</evidence>
<reference evidence="16" key="3">
    <citation type="submission" date="2020-03" db="EMBL/GenBank/DDBJ databases">
        <title>SpeciesPrimer: A bioinformatics pipeline dedicated to the design of qPCR primers for the quantification of bacterial species.</title>
        <authorList>
            <person name="Dreier M."/>
            <person name="Berthoud H."/>
            <person name="Shani N."/>
            <person name="Wechsler D."/>
            <person name="Junier P."/>
        </authorList>
    </citation>
    <scope>NUCLEOTIDE SEQUENCE [LARGE SCALE GENOMIC DNA]</scope>
    <source>
        <strain evidence="16">FAM13073</strain>
    </source>
</reference>
<dbReference type="GO" id="GO:0005524">
    <property type="term" value="F:ATP binding"/>
    <property type="evidence" value="ECO:0007669"/>
    <property type="project" value="UniProtKB-UniRule"/>
</dbReference>
<dbReference type="FunFam" id="3.40.50.300:FF:000225">
    <property type="entry name" value="Thymidylate kinase"/>
    <property type="match status" value="1"/>
</dbReference>
<accession>A0A0R2H758</accession>
<dbReference type="PANTHER" id="PTHR10344">
    <property type="entry name" value="THYMIDYLATE KINASE"/>
    <property type="match status" value="1"/>
</dbReference>